<organism evidence="1 2">
    <name type="scientific">Pleurodeles waltl</name>
    <name type="common">Iberian ribbed newt</name>
    <dbReference type="NCBI Taxonomy" id="8319"/>
    <lineage>
        <taxon>Eukaryota</taxon>
        <taxon>Metazoa</taxon>
        <taxon>Chordata</taxon>
        <taxon>Craniata</taxon>
        <taxon>Vertebrata</taxon>
        <taxon>Euteleostomi</taxon>
        <taxon>Amphibia</taxon>
        <taxon>Batrachia</taxon>
        <taxon>Caudata</taxon>
        <taxon>Salamandroidea</taxon>
        <taxon>Salamandridae</taxon>
        <taxon>Pleurodelinae</taxon>
        <taxon>Pleurodeles</taxon>
    </lineage>
</organism>
<comment type="caution">
    <text evidence="1">The sequence shown here is derived from an EMBL/GenBank/DDBJ whole genome shotgun (WGS) entry which is preliminary data.</text>
</comment>
<sequence length="110" mass="12594">MPVRNKMCTINAIIQPTMPNASPVWSGCQLEYRKPLQTLQNRALQIAAGARRADLHRDLGVEMLADHLHKLNERVYKGLNQKEKPLIKKIADIFAKPFDRYEQPITALTM</sequence>
<evidence type="ECO:0000313" key="2">
    <source>
        <dbReference type="Proteomes" id="UP001066276"/>
    </source>
</evidence>
<accession>A0AAV7PJW3</accession>
<dbReference type="Proteomes" id="UP001066276">
    <property type="component" value="Chromosome 7"/>
</dbReference>
<dbReference type="PROSITE" id="PS51257">
    <property type="entry name" value="PROKAR_LIPOPROTEIN"/>
    <property type="match status" value="1"/>
</dbReference>
<dbReference type="EMBL" id="JANPWB010000011">
    <property type="protein sequence ID" value="KAJ1128573.1"/>
    <property type="molecule type" value="Genomic_DNA"/>
</dbReference>
<reference evidence="1" key="1">
    <citation type="journal article" date="2022" name="bioRxiv">
        <title>Sequencing and chromosome-scale assembly of the giantPleurodeles waltlgenome.</title>
        <authorList>
            <person name="Brown T."/>
            <person name="Elewa A."/>
            <person name="Iarovenko S."/>
            <person name="Subramanian E."/>
            <person name="Araus A.J."/>
            <person name="Petzold A."/>
            <person name="Susuki M."/>
            <person name="Suzuki K.-i.T."/>
            <person name="Hayashi T."/>
            <person name="Toyoda A."/>
            <person name="Oliveira C."/>
            <person name="Osipova E."/>
            <person name="Leigh N.D."/>
            <person name="Simon A."/>
            <person name="Yun M.H."/>
        </authorList>
    </citation>
    <scope>NUCLEOTIDE SEQUENCE</scope>
    <source>
        <strain evidence="1">20211129_DDA</strain>
        <tissue evidence="1">Liver</tissue>
    </source>
</reference>
<protein>
    <submittedName>
        <fullName evidence="1">Uncharacterized protein</fullName>
    </submittedName>
</protein>
<gene>
    <name evidence="1" type="ORF">NDU88_006950</name>
</gene>
<keyword evidence="2" id="KW-1185">Reference proteome</keyword>
<name>A0AAV7PJW3_PLEWA</name>
<dbReference type="AlphaFoldDB" id="A0AAV7PJW3"/>
<evidence type="ECO:0000313" key="1">
    <source>
        <dbReference type="EMBL" id="KAJ1128573.1"/>
    </source>
</evidence>
<proteinExistence type="predicted"/>